<evidence type="ECO:0000259" key="5">
    <source>
        <dbReference type="PROSITE" id="PS50865"/>
    </source>
</evidence>
<dbReference type="InterPro" id="IPR057136">
    <property type="entry name" value="At2g35280_TPR_dom"/>
</dbReference>
<feature type="domain" description="MYND-type" evidence="5">
    <location>
        <begin position="352"/>
        <end position="394"/>
    </location>
</feature>
<dbReference type="AlphaFoldDB" id="A0A176WL27"/>
<dbReference type="Gene3D" id="1.25.40.10">
    <property type="entry name" value="Tetratricopeptide repeat domain"/>
    <property type="match status" value="1"/>
</dbReference>
<dbReference type="Pfam" id="PF23310">
    <property type="entry name" value="TPR_27"/>
    <property type="match status" value="1"/>
</dbReference>
<protein>
    <recommendedName>
        <fullName evidence="5">MYND-type domain-containing protein</fullName>
    </recommendedName>
</protein>
<evidence type="ECO:0000313" key="6">
    <source>
        <dbReference type="EMBL" id="OAE32936.1"/>
    </source>
</evidence>
<keyword evidence="2 4" id="KW-0863">Zinc-finger</keyword>
<dbReference type="InterPro" id="IPR002893">
    <property type="entry name" value="Znf_MYND"/>
</dbReference>
<dbReference type="InterPro" id="IPR044508">
    <property type="entry name" value="At5g50450/At1g67340-like"/>
</dbReference>
<name>A0A176WL27_MARPO</name>
<keyword evidence="7" id="KW-1185">Reference proteome</keyword>
<evidence type="ECO:0000313" key="7">
    <source>
        <dbReference type="Proteomes" id="UP000077202"/>
    </source>
</evidence>
<sequence length="410" mass="45726">MGSRIRNLGDQRVLWSFHQQRQQIQIWQILILLADKLNWEYLEELKVSIWRTIGRMTNMGTYPITKSDSVSCCVRQPPLTRRRSSRNKSTPAADHHQKYNICFCLLESRDFPRLGSESTPTNRAISRTSFTALPDRFLVGVMATVSSTCSSPADLIRPMLACKKLWSVGRSARVLVSAASPALDVAAAKWSPGAHCFLKRCADAGNTEACYILGMIYFYSLGLRKWGVALMAKAAMQAHAAALQSLAIIQFNGSGGRRRNKDLSSAITLCAAGASLGYVDAMWELGHCLLTGYGALTNVSLGTSIIWKANEIERAASASSPVGKVGVHTVNRFLVDWFHSFPPRSGLQLCSHSSCGRPETRKYEFKRCSACDSVQYCSKACQNWDWKFRHKDECVTKIMKDLRQMSLHRV</sequence>
<dbReference type="SUPFAM" id="SSF144232">
    <property type="entry name" value="HIT/MYND zinc finger-like"/>
    <property type="match status" value="1"/>
</dbReference>
<accession>A0A176WL27</accession>
<organism evidence="6 7">
    <name type="scientific">Marchantia polymorpha subsp. ruderalis</name>
    <dbReference type="NCBI Taxonomy" id="1480154"/>
    <lineage>
        <taxon>Eukaryota</taxon>
        <taxon>Viridiplantae</taxon>
        <taxon>Streptophyta</taxon>
        <taxon>Embryophyta</taxon>
        <taxon>Marchantiophyta</taxon>
        <taxon>Marchantiopsida</taxon>
        <taxon>Marchantiidae</taxon>
        <taxon>Marchantiales</taxon>
        <taxon>Marchantiaceae</taxon>
        <taxon>Marchantia</taxon>
    </lineage>
</organism>
<dbReference type="GO" id="GO:0008270">
    <property type="term" value="F:zinc ion binding"/>
    <property type="evidence" value="ECO:0007669"/>
    <property type="project" value="UniProtKB-KW"/>
</dbReference>
<reference evidence="6" key="1">
    <citation type="submission" date="2016-03" db="EMBL/GenBank/DDBJ databases">
        <title>Mechanisms controlling the formation of the plant cell surface in tip-growing cells are functionally conserved among land plants.</title>
        <authorList>
            <person name="Honkanen S."/>
            <person name="Jones V.A."/>
            <person name="Morieri G."/>
            <person name="Champion C."/>
            <person name="Hetherington A.J."/>
            <person name="Kelly S."/>
            <person name="Saint-Marcoux D."/>
            <person name="Proust H."/>
            <person name="Prescott H."/>
            <person name="Dolan L."/>
        </authorList>
    </citation>
    <scope>NUCLEOTIDE SEQUENCE [LARGE SCALE GENOMIC DNA]</scope>
    <source>
        <tissue evidence="6">Whole gametophyte</tissue>
    </source>
</reference>
<dbReference type="Pfam" id="PF01753">
    <property type="entry name" value="zf-MYND"/>
    <property type="match status" value="1"/>
</dbReference>
<dbReference type="Gene3D" id="6.10.140.2220">
    <property type="match status" value="1"/>
</dbReference>
<keyword evidence="1" id="KW-0479">Metal-binding</keyword>
<dbReference type="PANTHER" id="PTHR46758:SF2">
    <property type="entry name" value="OJ1485_B09.11 PROTEIN"/>
    <property type="match status" value="1"/>
</dbReference>
<evidence type="ECO:0000256" key="4">
    <source>
        <dbReference type="PROSITE-ProRule" id="PRU00134"/>
    </source>
</evidence>
<evidence type="ECO:0000256" key="1">
    <source>
        <dbReference type="ARBA" id="ARBA00022723"/>
    </source>
</evidence>
<dbReference type="PROSITE" id="PS50865">
    <property type="entry name" value="ZF_MYND_2"/>
    <property type="match status" value="1"/>
</dbReference>
<dbReference type="EMBL" id="LVLJ01000698">
    <property type="protein sequence ID" value="OAE32936.1"/>
    <property type="molecule type" value="Genomic_DNA"/>
</dbReference>
<dbReference type="InterPro" id="IPR011990">
    <property type="entry name" value="TPR-like_helical_dom_sf"/>
</dbReference>
<dbReference type="SUPFAM" id="SSF81901">
    <property type="entry name" value="HCP-like"/>
    <property type="match status" value="1"/>
</dbReference>
<evidence type="ECO:0000256" key="3">
    <source>
        <dbReference type="ARBA" id="ARBA00022833"/>
    </source>
</evidence>
<dbReference type="Proteomes" id="UP000077202">
    <property type="component" value="Unassembled WGS sequence"/>
</dbReference>
<evidence type="ECO:0000256" key="2">
    <source>
        <dbReference type="ARBA" id="ARBA00022771"/>
    </source>
</evidence>
<proteinExistence type="predicted"/>
<comment type="caution">
    <text evidence="6">The sequence shown here is derived from an EMBL/GenBank/DDBJ whole genome shotgun (WGS) entry which is preliminary data.</text>
</comment>
<keyword evidence="3" id="KW-0862">Zinc</keyword>
<gene>
    <name evidence="6" type="ORF">AXG93_673s1130</name>
</gene>
<dbReference type="PANTHER" id="PTHR46758">
    <property type="entry name" value="MYND DOMAIN-CONTAINING"/>
    <property type="match status" value="1"/>
</dbReference>